<dbReference type="InterPro" id="IPR003400">
    <property type="entry name" value="ExbD"/>
</dbReference>
<dbReference type="GO" id="GO:0022857">
    <property type="term" value="F:transmembrane transporter activity"/>
    <property type="evidence" value="ECO:0007669"/>
    <property type="project" value="InterPro"/>
</dbReference>
<keyword evidence="4 7" id="KW-0812">Transmembrane</keyword>
<name>A0A5A9Z7G1_9RHOB</name>
<accession>A0A5A9Z7G1</accession>
<dbReference type="AlphaFoldDB" id="A0A5A9Z7G1"/>
<sequence>MQFAPPARPRRKPSLTPMIDVVFLLLVFFMLASRFGTEAMMPLPLAASGRDSYSGPPRLVDISPDTVALNGRPVQDLLAALQPLMTAPTDMVILRGREGADLQRVVRVSEELRGAGYTTLVLVE</sequence>
<dbReference type="GO" id="GO:0005886">
    <property type="term" value="C:plasma membrane"/>
    <property type="evidence" value="ECO:0007669"/>
    <property type="project" value="UniProtKB-SubCell"/>
</dbReference>
<evidence type="ECO:0000256" key="1">
    <source>
        <dbReference type="ARBA" id="ARBA00004162"/>
    </source>
</evidence>
<comment type="similarity">
    <text evidence="2 7">Belongs to the ExbD/TolR family.</text>
</comment>
<dbReference type="Pfam" id="PF02472">
    <property type="entry name" value="ExbD"/>
    <property type="match status" value="1"/>
</dbReference>
<gene>
    <name evidence="8" type="ORF">FLO80_14330</name>
</gene>
<evidence type="ECO:0000256" key="5">
    <source>
        <dbReference type="ARBA" id="ARBA00022989"/>
    </source>
</evidence>
<evidence type="ECO:0000313" key="9">
    <source>
        <dbReference type="Proteomes" id="UP000325291"/>
    </source>
</evidence>
<comment type="subcellular location">
    <subcellularLocation>
        <location evidence="1">Cell membrane</location>
        <topology evidence="1">Single-pass membrane protein</topology>
    </subcellularLocation>
    <subcellularLocation>
        <location evidence="7">Cell membrane</location>
        <topology evidence="7">Single-pass type II membrane protein</topology>
    </subcellularLocation>
</comment>
<dbReference type="PANTHER" id="PTHR30558">
    <property type="entry name" value="EXBD MEMBRANE COMPONENT OF PMF-DRIVEN MACROMOLECULE IMPORT SYSTEM"/>
    <property type="match status" value="1"/>
</dbReference>
<evidence type="ECO:0000256" key="7">
    <source>
        <dbReference type="RuleBase" id="RU003879"/>
    </source>
</evidence>
<evidence type="ECO:0000256" key="2">
    <source>
        <dbReference type="ARBA" id="ARBA00005811"/>
    </source>
</evidence>
<proteinExistence type="inferred from homology"/>
<keyword evidence="5" id="KW-1133">Transmembrane helix</keyword>
<keyword evidence="6" id="KW-0472">Membrane</keyword>
<keyword evidence="7" id="KW-0653">Protein transport</keyword>
<keyword evidence="7" id="KW-0813">Transport</keyword>
<dbReference type="RefSeq" id="WP_111364403.1">
    <property type="nucleotide sequence ID" value="NZ_JASHJG010000032.1"/>
</dbReference>
<evidence type="ECO:0000313" key="8">
    <source>
        <dbReference type="EMBL" id="KAA0912999.1"/>
    </source>
</evidence>
<keyword evidence="9" id="KW-1185">Reference proteome</keyword>
<reference evidence="8 9" key="1">
    <citation type="submission" date="2019-07" db="EMBL/GenBank/DDBJ databases">
        <title>Aquicoccus porphyridii gen. nov., sp. nov., isolated from a small marine red alga, Porphyridium marinum.</title>
        <authorList>
            <person name="Liu L."/>
        </authorList>
    </citation>
    <scope>NUCLEOTIDE SEQUENCE [LARGE SCALE GENOMIC DNA]</scope>
    <source>
        <strain evidence="8 9">L1 8-17</strain>
    </source>
</reference>
<evidence type="ECO:0000256" key="4">
    <source>
        <dbReference type="ARBA" id="ARBA00022692"/>
    </source>
</evidence>
<dbReference type="EMBL" id="VINQ01000011">
    <property type="protein sequence ID" value="KAA0912999.1"/>
    <property type="molecule type" value="Genomic_DNA"/>
</dbReference>
<dbReference type="PANTHER" id="PTHR30558:SF3">
    <property type="entry name" value="BIOPOLYMER TRANSPORT PROTEIN EXBD-RELATED"/>
    <property type="match status" value="1"/>
</dbReference>
<dbReference type="GO" id="GO:0015031">
    <property type="term" value="P:protein transport"/>
    <property type="evidence" value="ECO:0007669"/>
    <property type="project" value="UniProtKB-KW"/>
</dbReference>
<dbReference type="Proteomes" id="UP000325291">
    <property type="component" value="Unassembled WGS sequence"/>
</dbReference>
<organism evidence="8 9">
    <name type="scientific">Aquicoccus porphyridii</name>
    <dbReference type="NCBI Taxonomy" id="1852029"/>
    <lineage>
        <taxon>Bacteria</taxon>
        <taxon>Pseudomonadati</taxon>
        <taxon>Pseudomonadota</taxon>
        <taxon>Alphaproteobacteria</taxon>
        <taxon>Rhodobacterales</taxon>
        <taxon>Paracoccaceae</taxon>
        <taxon>Aquicoccus</taxon>
    </lineage>
</organism>
<protein>
    <submittedName>
        <fullName evidence="8">Biopolymer transporter ExbD</fullName>
    </submittedName>
</protein>
<keyword evidence="3" id="KW-1003">Cell membrane</keyword>
<evidence type="ECO:0000256" key="3">
    <source>
        <dbReference type="ARBA" id="ARBA00022475"/>
    </source>
</evidence>
<comment type="caution">
    <text evidence="8">The sequence shown here is derived from an EMBL/GenBank/DDBJ whole genome shotgun (WGS) entry which is preliminary data.</text>
</comment>
<evidence type="ECO:0000256" key="6">
    <source>
        <dbReference type="ARBA" id="ARBA00023136"/>
    </source>
</evidence>